<comment type="caution">
    <text evidence="2">The sequence shown here is derived from an EMBL/GenBank/DDBJ whole genome shotgun (WGS) entry which is preliminary data.</text>
</comment>
<accession>A0A4U7AUC3</accession>
<dbReference type="Proteomes" id="UP000308133">
    <property type="component" value="Unassembled WGS sequence"/>
</dbReference>
<keyword evidence="1" id="KW-0732">Signal</keyword>
<organism evidence="2 3">
    <name type="scientific">Elsinoe australis</name>
    <dbReference type="NCBI Taxonomy" id="40998"/>
    <lineage>
        <taxon>Eukaryota</taxon>
        <taxon>Fungi</taxon>
        <taxon>Dikarya</taxon>
        <taxon>Ascomycota</taxon>
        <taxon>Pezizomycotina</taxon>
        <taxon>Dothideomycetes</taxon>
        <taxon>Dothideomycetidae</taxon>
        <taxon>Myriangiales</taxon>
        <taxon>Elsinoaceae</taxon>
        <taxon>Elsinoe</taxon>
    </lineage>
</organism>
<dbReference type="AlphaFoldDB" id="A0A4U7AUC3"/>
<evidence type="ECO:0000313" key="2">
    <source>
        <dbReference type="EMBL" id="TKX20201.1"/>
    </source>
</evidence>
<sequence length="246" mass="26278">MRFSIITLVLAMASHALARGFGASFQGYNWQGFYPIAYAKNSLRLSGREFGSFDPVGFASWISLTKCNINGVVSQGEICARGMIARAVKDAANGVVTASGDSANMIAITNETASKTYVQTDLGQGPSVSGIYTGDTPPSCQASPSPYTTGDSQWYPGFRGVKATCKVACGESTFDDTEIDSVLDQLFNGIKNHGVWMSHFVLWRSDTGAAKVRCRLTINDRWQDADGCPDAVPGMGCNPSDAEKNP</sequence>
<dbReference type="EMBL" id="PTQR01000098">
    <property type="protein sequence ID" value="TKX20201.1"/>
    <property type="molecule type" value="Genomic_DNA"/>
</dbReference>
<protein>
    <submittedName>
        <fullName evidence="2">Uncharacterized protein</fullName>
    </submittedName>
</protein>
<evidence type="ECO:0000313" key="3">
    <source>
        <dbReference type="Proteomes" id="UP000308133"/>
    </source>
</evidence>
<name>A0A4U7AUC3_9PEZI</name>
<proteinExistence type="predicted"/>
<evidence type="ECO:0000256" key="1">
    <source>
        <dbReference type="SAM" id="SignalP"/>
    </source>
</evidence>
<gene>
    <name evidence="2" type="ORF">C1H76_7589</name>
</gene>
<feature type="signal peptide" evidence="1">
    <location>
        <begin position="1"/>
        <end position="18"/>
    </location>
</feature>
<feature type="chain" id="PRO_5020394291" evidence="1">
    <location>
        <begin position="19"/>
        <end position="246"/>
    </location>
</feature>
<reference evidence="2 3" key="1">
    <citation type="submission" date="2018-02" db="EMBL/GenBank/DDBJ databases">
        <title>Draft genome sequences of Elsinoe sp., causing black scab on jojoba.</title>
        <authorList>
            <person name="Stodart B."/>
            <person name="Jeffress S."/>
            <person name="Ash G."/>
            <person name="Arun Chinnappa K."/>
        </authorList>
    </citation>
    <scope>NUCLEOTIDE SEQUENCE [LARGE SCALE GENOMIC DNA]</scope>
    <source>
        <strain evidence="2 3">Hillstone_2</strain>
    </source>
</reference>